<evidence type="ECO:0000313" key="4">
    <source>
        <dbReference type="EMBL" id="KAG2508623.1"/>
    </source>
</evidence>
<dbReference type="Proteomes" id="UP000785171">
    <property type="component" value="Unassembled WGS sequence"/>
</dbReference>
<keyword evidence="2" id="KW-0539">Nucleus</keyword>
<keyword evidence="8" id="KW-1185">Reference proteome</keyword>
<dbReference type="Proteomes" id="UP000285624">
    <property type="component" value="Unassembled WGS sequence"/>
</dbReference>
<evidence type="ECO:0000313" key="6">
    <source>
        <dbReference type="EMBL" id="RLN31669.1"/>
    </source>
</evidence>
<dbReference type="EMBL" id="MBDN02000048">
    <property type="protein sequence ID" value="RLN82694.1"/>
    <property type="molecule type" value="Genomic_DNA"/>
</dbReference>
<reference evidence="4" key="1">
    <citation type="journal article" date="2015" name="Genom Data">
        <title>Genome sequences of six Phytophthora species associated with forests in New Zealand.</title>
        <authorList>
            <person name="Studholme D.J."/>
            <person name="McDougal R.L."/>
            <person name="Sambles C."/>
            <person name="Hansen E."/>
            <person name="Hardy G."/>
            <person name="Grant M."/>
            <person name="Ganley R.J."/>
            <person name="Williams N.M."/>
        </authorList>
    </citation>
    <scope>NUCLEOTIDE SEQUENCE</scope>
    <source>
        <strain evidence="4">NZFS 2646</strain>
        <strain evidence="5">NZFS 3630</strain>
    </source>
</reference>
<reference evidence="4" key="3">
    <citation type="submission" date="2020-06" db="EMBL/GenBank/DDBJ databases">
        <authorList>
            <person name="Studholme D.J."/>
        </authorList>
    </citation>
    <scope>NUCLEOTIDE SEQUENCE</scope>
    <source>
        <strain evidence="4">NZFS 2646</strain>
        <strain evidence="5">NZFS 3630</strain>
    </source>
</reference>
<evidence type="ECO:0000313" key="7">
    <source>
        <dbReference type="EMBL" id="RLN82694.1"/>
    </source>
</evidence>
<dbReference type="Proteomes" id="UP000285883">
    <property type="component" value="Unassembled WGS sequence"/>
</dbReference>
<protein>
    <recommendedName>
        <fullName evidence="3">Spp2/MOS2 G-patch domain-containing protein</fullName>
    </recommendedName>
</protein>
<dbReference type="EMBL" id="JPWV03000558">
    <property type="protein sequence ID" value="KAG2508623.1"/>
    <property type="molecule type" value="Genomic_DNA"/>
</dbReference>
<comment type="caution">
    <text evidence="6">The sequence shown here is derived from an EMBL/GenBank/DDBJ whole genome shotgun (WGS) entry which is preliminary data.</text>
</comment>
<proteinExistence type="predicted"/>
<evidence type="ECO:0000256" key="2">
    <source>
        <dbReference type="ARBA" id="ARBA00023242"/>
    </source>
</evidence>
<evidence type="ECO:0000313" key="9">
    <source>
        <dbReference type="Proteomes" id="UP000285883"/>
    </source>
</evidence>
<dbReference type="PANTHER" id="PTHR15818:SF2">
    <property type="entry name" value="G-PATCH DOMAIN AND KOW MOTIFS-CONTAINING PROTEIN"/>
    <property type="match status" value="1"/>
</dbReference>
<comment type="subcellular location">
    <subcellularLocation>
        <location evidence="1">Nucleus</location>
    </subcellularLocation>
</comment>
<evidence type="ECO:0000256" key="1">
    <source>
        <dbReference type="ARBA" id="ARBA00004123"/>
    </source>
</evidence>
<evidence type="ECO:0000313" key="8">
    <source>
        <dbReference type="Proteomes" id="UP000285624"/>
    </source>
</evidence>
<evidence type="ECO:0000259" key="3">
    <source>
        <dbReference type="Pfam" id="PF12656"/>
    </source>
</evidence>
<dbReference type="GO" id="GO:0005681">
    <property type="term" value="C:spliceosomal complex"/>
    <property type="evidence" value="ECO:0007669"/>
    <property type="project" value="TreeGrafter"/>
</dbReference>
<organism evidence="6 9">
    <name type="scientific">Phytophthora kernoviae</name>
    <dbReference type="NCBI Taxonomy" id="325452"/>
    <lineage>
        <taxon>Eukaryota</taxon>
        <taxon>Sar</taxon>
        <taxon>Stramenopiles</taxon>
        <taxon>Oomycota</taxon>
        <taxon>Peronosporomycetes</taxon>
        <taxon>Peronosporales</taxon>
        <taxon>Peronosporaceae</taxon>
        <taxon>Phytophthora</taxon>
    </lineage>
</organism>
<dbReference type="EMBL" id="MAYM02000927">
    <property type="protein sequence ID" value="RLN31669.1"/>
    <property type="molecule type" value="Genomic_DNA"/>
</dbReference>
<dbReference type="Proteomes" id="UP000792063">
    <property type="component" value="Unassembled WGS sequence"/>
</dbReference>
<accession>A0A3R7J6T5</accession>
<dbReference type="EMBL" id="JPWU03000480">
    <property type="protein sequence ID" value="KAG2514133.1"/>
    <property type="molecule type" value="Genomic_DNA"/>
</dbReference>
<name>A0A3R7J6T5_9STRA</name>
<dbReference type="PANTHER" id="PTHR15818">
    <property type="entry name" value="G PATCH AND KOW-CONTAINING"/>
    <property type="match status" value="1"/>
</dbReference>
<dbReference type="STRING" id="325452.A0A3R7J6T5"/>
<dbReference type="GO" id="GO:0000398">
    <property type="term" value="P:mRNA splicing, via spliceosome"/>
    <property type="evidence" value="ECO:0007669"/>
    <property type="project" value="InterPro"/>
</dbReference>
<dbReference type="AlphaFoldDB" id="A0A3R7J6T5"/>
<feature type="domain" description="Spp2/MOS2 G-patch" evidence="3">
    <location>
        <begin position="167"/>
        <end position="190"/>
    </location>
</feature>
<dbReference type="InterPro" id="IPR045166">
    <property type="entry name" value="Spp2-like"/>
</dbReference>
<dbReference type="InterPro" id="IPR026822">
    <property type="entry name" value="Spp2/MOS2_G-patch"/>
</dbReference>
<dbReference type="Pfam" id="PF12656">
    <property type="entry name" value="G-patch_2"/>
    <property type="match status" value="1"/>
</dbReference>
<evidence type="ECO:0000313" key="5">
    <source>
        <dbReference type="EMBL" id="KAG2514133.1"/>
    </source>
</evidence>
<sequence>MQLTGFALKKGKKKALAASVGFSAAAPTAPQTAEKVFVTDFDPSAPAELPADGKPPLVIPLVETNAWSVTATTEEIATQKAAKQLIEEAKAAEQTTEGNTAALVISSDREKKRTELFQDGTNRAGPNGNKKPILQQNAVPGLDQMADVTDKYRHDVALRPDAPDVHSDVYESVPVEAFGAALLRGMGWKGSVDADDIC</sequence>
<gene>
    <name evidence="6" type="ORF">BBI17_007806</name>
    <name evidence="7" type="ORF">BBO99_00002715</name>
    <name evidence="4" type="ORF">JM16_007593</name>
    <name evidence="5" type="ORF">JM18_007521</name>
</gene>
<reference evidence="8 9" key="2">
    <citation type="submission" date="2018-07" db="EMBL/GenBank/DDBJ databases">
        <title>Genome sequencing of oomycete isolates from Chile give support for New Zealand origin for Phytophthora kernoviae and make available the first Nothophytophthora sp. genome.</title>
        <authorList>
            <person name="Studholme D.J."/>
            <person name="Sanfuentes E."/>
            <person name="Panda P."/>
            <person name="Hill R."/>
            <person name="Sambles C."/>
            <person name="Grant M."/>
            <person name="Williams N.M."/>
            <person name="Mcdougal R.L."/>
        </authorList>
    </citation>
    <scope>NUCLEOTIDE SEQUENCE [LARGE SCALE GENOMIC DNA]</scope>
    <source>
        <strain evidence="6">Chile2</strain>
        <strain evidence="7">Chile4</strain>
    </source>
</reference>